<accession>A0A3G8GW87</accession>
<dbReference type="Pfam" id="PF02384">
    <property type="entry name" value="N6_Mtase"/>
    <property type="match status" value="1"/>
</dbReference>
<dbReference type="GO" id="GO:0008170">
    <property type="term" value="F:N-methyltransferase activity"/>
    <property type="evidence" value="ECO:0007669"/>
    <property type="project" value="InterPro"/>
</dbReference>
<dbReference type="KEGG" id="cpau:EHF44_01160"/>
<keyword evidence="9" id="KW-0614">Plasmid</keyword>
<keyword evidence="3" id="KW-0489">Methyltransferase</keyword>
<dbReference type="EC" id="2.1.1.72" evidence="2"/>
<dbReference type="Gene3D" id="3.40.50.150">
    <property type="entry name" value="Vaccinia Virus protein VP39"/>
    <property type="match status" value="1"/>
</dbReference>
<dbReference type="InterPro" id="IPR003356">
    <property type="entry name" value="DNA_methylase_A-5"/>
</dbReference>
<dbReference type="EMBL" id="CP033968">
    <property type="protein sequence ID" value="AZG12220.1"/>
    <property type="molecule type" value="Genomic_DNA"/>
</dbReference>
<dbReference type="GO" id="GO:0003677">
    <property type="term" value="F:DNA binding"/>
    <property type="evidence" value="ECO:0007669"/>
    <property type="project" value="InterPro"/>
</dbReference>
<reference evidence="10" key="1">
    <citation type="submission" date="2018-11" db="EMBL/GenBank/DDBJ databases">
        <title>FDA dAtabase for Regulatory Grade micrObial Sequences (FDA-ARGOS): Supporting development and validation of Infectious Disease Dx tests.</title>
        <authorList>
            <person name="Goldberg B."/>
            <person name="Campos J."/>
            <person name="Tallon L."/>
            <person name="Sadzewicz L."/>
            <person name="Zhao X."/>
            <person name="Vavikolanu K."/>
            <person name="Mehta A."/>
            <person name="Aluvathingal J."/>
            <person name="Nadendla S."/>
            <person name="Geyer C."/>
            <person name="Nandy P."/>
            <person name="Yan Y."/>
            <person name="Sichtig H."/>
        </authorList>
    </citation>
    <scope>NUCLEOTIDE SEQUENCE [LARGE SCALE GENOMIC DNA]</scope>
    <source>
        <strain evidence="10">FDAARGOS_614</strain>
        <plasmid evidence="10">unnamed1</plasmid>
    </source>
</reference>
<dbReference type="PANTHER" id="PTHR42933">
    <property type="entry name" value="SLR6095 PROTEIN"/>
    <property type="match status" value="1"/>
</dbReference>
<gene>
    <name evidence="9" type="ORF">EHF44_01160</name>
</gene>
<dbReference type="InterPro" id="IPR051537">
    <property type="entry name" value="DNA_Adenine_Mtase"/>
</dbReference>
<keyword evidence="5" id="KW-0949">S-adenosyl-L-methionine</keyword>
<comment type="similarity">
    <text evidence="1">Belongs to the N(4)/N(6)-methyltransferase family.</text>
</comment>
<dbReference type="PRINTS" id="PR00507">
    <property type="entry name" value="N12N6MTFRASE"/>
</dbReference>
<name>A0A3G8GW87_9BURK</name>
<evidence type="ECO:0000313" key="10">
    <source>
        <dbReference type="Proteomes" id="UP000270411"/>
    </source>
</evidence>
<dbReference type="AlphaFoldDB" id="A0A3G8GW87"/>
<geneLocation type="plasmid" evidence="9">
    <name>unnamed1</name>
</geneLocation>
<dbReference type="InterPro" id="IPR029063">
    <property type="entry name" value="SAM-dependent_MTases_sf"/>
</dbReference>
<evidence type="ECO:0000256" key="4">
    <source>
        <dbReference type="ARBA" id="ARBA00022679"/>
    </source>
</evidence>
<keyword evidence="6" id="KW-0680">Restriction system</keyword>
<dbReference type="GO" id="GO:0032259">
    <property type="term" value="P:methylation"/>
    <property type="evidence" value="ECO:0007669"/>
    <property type="project" value="UniProtKB-KW"/>
</dbReference>
<dbReference type="Proteomes" id="UP000270411">
    <property type="component" value="Plasmid unnamed1"/>
</dbReference>
<comment type="catalytic activity">
    <reaction evidence="7">
        <text>a 2'-deoxyadenosine in DNA + S-adenosyl-L-methionine = an N(6)-methyl-2'-deoxyadenosine in DNA + S-adenosyl-L-homocysteine + H(+)</text>
        <dbReference type="Rhea" id="RHEA:15197"/>
        <dbReference type="Rhea" id="RHEA-COMP:12418"/>
        <dbReference type="Rhea" id="RHEA-COMP:12419"/>
        <dbReference type="ChEBI" id="CHEBI:15378"/>
        <dbReference type="ChEBI" id="CHEBI:57856"/>
        <dbReference type="ChEBI" id="CHEBI:59789"/>
        <dbReference type="ChEBI" id="CHEBI:90615"/>
        <dbReference type="ChEBI" id="CHEBI:90616"/>
        <dbReference type="EC" id="2.1.1.72"/>
    </reaction>
</comment>
<dbReference type="SUPFAM" id="SSF53335">
    <property type="entry name" value="S-adenosyl-L-methionine-dependent methyltransferases"/>
    <property type="match status" value="1"/>
</dbReference>
<feature type="domain" description="DNA methylase adenine-specific" evidence="8">
    <location>
        <begin position="62"/>
        <end position="176"/>
    </location>
</feature>
<evidence type="ECO:0000256" key="3">
    <source>
        <dbReference type="ARBA" id="ARBA00022603"/>
    </source>
</evidence>
<keyword evidence="4" id="KW-0808">Transferase</keyword>
<evidence type="ECO:0000256" key="5">
    <source>
        <dbReference type="ARBA" id="ARBA00022691"/>
    </source>
</evidence>
<evidence type="ECO:0000256" key="6">
    <source>
        <dbReference type="ARBA" id="ARBA00022747"/>
    </source>
</evidence>
<organism evidence="9 10">
    <name type="scientific">Cupriavidus pauculus</name>
    <dbReference type="NCBI Taxonomy" id="82633"/>
    <lineage>
        <taxon>Bacteria</taxon>
        <taxon>Pseudomonadati</taxon>
        <taxon>Pseudomonadota</taxon>
        <taxon>Betaproteobacteria</taxon>
        <taxon>Burkholderiales</taxon>
        <taxon>Burkholderiaceae</taxon>
        <taxon>Cupriavidus</taxon>
    </lineage>
</organism>
<dbReference type="GO" id="GO:0009007">
    <property type="term" value="F:site-specific DNA-methyltransferase (adenine-specific) activity"/>
    <property type="evidence" value="ECO:0007669"/>
    <property type="project" value="UniProtKB-EC"/>
</dbReference>
<protein>
    <recommendedName>
        <fullName evidence="2">site-specific DNA-methyltransferase (adenine-specific)</fullName>
        <ecNumber evidence="2">2.1.1.72</ecNumber>
    </recommendedName>
</protein>
<dbReference type="GO" id="GO:0009307">
    <property type="term" value="P:DNA restriction-modification system"/>
    <property type="evidence" value="ECO:0007669"/>
    <property type="project" value="UniProtKB-KW"/>
</dbReference>
<evidence type="ECO:0000256" key="1">
    <source>
        <dbReference type="ARBA" id="ARBA00006594"/>
    </source>
</evidence>
<evidence type="ECO:0000256" key="7">
    <source>
        <dbReference type="ARBA" id="ARBA00047942"/>
    </source>
</evidence>
<dbReference type="PANTHER" id="PTHR42933:SF3">
    <property type="entry name" value="TYPE I RESTRICTION ENZYME MJAVIII METHYLASE SUBUNIT"/>
    <property type="match status" value="1"/>
</dbReference>
<evidence type="ECO:0000259" key="8">
    <source>
        <dbReference type="Pfam" id="PF02384"/>
    </source>
</evidence>
<dbReference type="OrthoDB" id="9784823at2"/>
<evidence type="ECO:0000256" key="2">
    <source>
        <dbReference type="ARBA" id="ARBA00011900"/>
    </source>
</evidence>
<sequence>MLRFMLSEIMVIWGFPAWDPVPEVVRGKITNAISAYDTAVAEEEPFLDLLGPLYQELSSRGGKQQLGQFFTPWNLAKLMAHLTIPPDPQEDTSGRLIATCDPTCGSGVLMLAAASAVLEKEGAAALRKWSFHGCDVDPICARMMAIQFLANCASHRIEVGEVVVFRGDSLNLQVKKELITHASAPGLAVMPANAPGRQKLLADTARGAGVTPVTADSME</sequence>
<evidence type="ECO:0000313" key="9">
    <source>
        <dbReference type="EMBL" id="AZG12220.1"/>
    </source>
</evidence>
<proteinExistence type="inferred from homology"/>